<dbReference type="Pfam" id="PF07702">
    <property type="entry name" value="UTRA"/>
    <property type="match status" value="1"/>
</dbReference>
<dbReference type="InterPro" id="IPR028978">
    <property type="entry name" value="Chorismate_lyase_/UTRA_dom_sf"/>
</dbReference>
<dbReference type="GO" id="GO:0003700">
    <property type="term" value="F:DNA-binding transcription factor activity"/>
    <property type="evidence" value="ECO:0007669"/>
    <property type="project" value="InterPro"/>
</dbReference>
<feature type="domain" description="HTH gntR-type" evidence="4">
    <location>
        <begin position="21"/>
        <end position="89"/>
    </location>
</feature>
<dbReference type="GO" id="GO:0003677">
    <property type="term" value="F:DNA binding"/>
    <property type="evidence" value="ECO:0007669"/>
    <property type="project" value="UniProtKB-KW"/>
</dbReference>
<dbReference type="InterPro" id="IPR036390">
    <property type="entry name" value="WH_DNA-bd_sf"/>
</dbReference>
<dbReference type="RefSeq" id="WP_167670230.1">
    <property type="nucleotide sequence ID" value="NZ_FMTT01000023.1"/>
</dbReference>
<organism evidence="5 6">
    <name type="scientific">Paenibacillus tianmuensis</name>
    <dbReference type="NCBI Taxonomy" id="624147"/>
    <lineage>
        <taxon>Bacteria</taxon>
        <taxon>Bacillati</taxon>
        <taxon>Bacillota</taxon>
        <taxon>Bacilli</taxon>
        <taxon>Bacillales</taxon>
        <taxon>Paenibacillaceae</taxon>
        <taxon>Paenibacillus</taxon>
    </lineage>
</organism>
<reference evidence="6" key="1">
    <citation type="submission" date="2016-10" db="EMBL/GenBank/DDBJ databases">
        <authorList>
            <person name="Varghese N."/>
            <person name="Submissions S."/>
        </authorList>
    </citation>
    <scope>NUCLEOTIDE SEQUENCE [LARGE SCALE GENOMIC DNA]</scope>
    <source>
        <strain evidence="6">CGMCC 1.8946</strain>
    </source>
</reference>
<evidence type="ECO:0000313" key="5">
    <source>
        <dbReference type="EMBL" id="SCW64434.1"/>
    </source>
</evidence>
<evidence type="ECO:0000256" key="1">
    <source>
        <dbReference type="ARBA" id="ARBA00023015"/>
    </source>
</evidence>
<dbReference type="Gene3D" id="1.10.10.10">
    <property type="entry name" value="Winged helix-like DNA-binding domain superfamily/Winged helix DNA-binding domain"/>
    <property type="match status" value="1"/>
</dbReference>
<evidence type="ECO:0000256" key="3">
    <source>
        <dbReference type="ARBA" id="ARBA00023163"/>
    </source>
</evidence>
<dbReference type="STRING" id="624147.SAMN04487970_102341"/>
<dbReference type="GO" id="GO:0045892">
    <property type="term" value="P:negative regulation of DNA-templated transcription"/>
    <property type="evidence" value="ECO:0007669"/>
    <property type="project" value="TreeGrafter"/>
</dbReference>
<accession>A0A1G4S5J5</accession>
<evidence type="ECO:0000259" key="4">
    <source>
        <dbReference type="PROSITE" id="PS50949"/>
    </source>
</evidence>
<keyword evidence="2" id="KW-0238">DNA-binding</keyword>
<dbReference type="CDD" id="cd07377">
    <property type="entry name" value="WHTH_GntR"/>
    <property type="match status" value="1"/>
</dbReference>
<keyword evidence="6" id="KW-1185">Reference proteome</keyword>
<evidence type="ECO:0000256" key="2">
    <source>
        <dbReference type="ARBA" id="ARBA00023125"/>
    </source>
</evidence>
<dbReference type="InterPro" id="IPR036388">
    <property type="entry name" value="WH-like_DNA-bd_sf"/>
</dbReference>
<dbReference type="InterPro" id="IPR011663">
    <property type="entry name" value="UTRA"/>
</dbReference>
<dbReference type="PANTHER" id="PTHR44846:SF1">
    <property type="entry name" value="MANNOSYL-D-GLYCERATE TRANSPORT_METABOLISM SYSTEM REPRESSOR MNGR-RELATED"/>
    <property type="match status" value="1"/>
</dbReference>
<evidence type="ECO:0000313" key="6">
    <source>
        <dbReference type="Proteomes" id="UP000198601"/>
    </source>
</evidence>
<dbReference type="PANTHER" id="PTHR44846">
    <property type="entry name" value="MANNOSYL-D-GLYCERATE TRANSPORT/METABOLISM SYSTEM REPRESSOR MNGR-RELATED"/>
    <property type="match status" value="1"/>
</dbReference>
<dbReference type="InterPro" id="IPR050679">
    <property type="entry name" value="Bact_HTH_transcr_reg"/>
</dbReference>
<dbReference type="SMART" id="SM00866">
    <property type="entry name" value="UTRA"/>
    <property type="match status" value="1"/>
</dbReference>
<dbReference type="InterPro" id="IPR000524">
    <property type="entry name" value="Tscrpt_reg_HTH_GntR"/>
</dbReference>
<dbReference type="Proteomes" id="UP000198601">
    <property type="component" value="Unassembled WGS sequence"/>
</dbReference>
<dbReference type="EMBL" id="FMTT01000023">
    <property type="protein sequence ID" value="SCW64434.1"/>
    <property type="molecule type" value="Genomic_DNA"/>
</dbReference>
<protein>
    <submittedName>
        <fullName evidence="5">GntR family transcriptional regulator</fullName>
    </submittedName>
</protein>
<dbReference type="SUPFAM" id="SSF64288">
    <property type="entry name" value="Chorismate lyase-like"/>
    <property type="match status" value="1"/>
</dbReference>
<dbReference type="Gene3D" id="3.40.1410.10">
    <property type="entry name" value="Chorismate lyase-like"/>
    <property type="match status" value="1"/>
</dbReference>
<proteinExistence type="predicted"/>
<dbReference type="Pfam" id="PF00392">
    <property type="entry name" value="GntR"/>
    <property type="match status" value="1"/>
</dbReference>
<gene>
    <name evidence="5" type="ORF">SAMN04487970_102341</name>
</gene>
<dbReference type="PROSITE" id="PS50949">
    <property type="entry name" value="HTH_GNTR"/>
    <property type="match status" value="1"/>
</dbReference>
<keyword evidence="1" id="KW-0805">Transcription regulation</keyword>
<dbReference type="PRINTS" id="PR00035">
    <property type="entry name" value="HTHGNTR"/>
</dbReference>
<sequence length="270" mass="30633">MNHQLPAWLLNFKMNDTESDTPLYSQLLETMKQAIQSGSLKAGDPLPSESQLCKWLQVSRTTIRLAMDQLSEQGLIVRRRGRGSTVASPKLHRTLDHLYNFTEDMLVLQAVPESIVLESIIFSAGLTIGNMLNLPYDEQVLRLSRIRKANGEPILLEHTYLPMTKFPSLETVDFTSQSLYRLLRDEYHVQMGHATETYECVSLSKETAKLLQTAAGSPAFHVKRIAFTKSCIPFEYTESFARGDRCIFQAKLTSNQDSVDFKGAVRYHIE</sequence>
<dbReference type="AlphaFoldDB" id="A0A1G4S5J5"/>
<dbReference type="SUPFAM" id="SSF46785">
    <property type="entry name" value="Winged helix' DNA-binding domain"/>
    <property type="match status" value="1"/>
</dbReference>
<name>A0A1G4S5J5_9BACL</name>
<dbReference type="SMART" id="SM00345">
    <property type="entry name" value="HTH_GNTR"/>
    <property type="match status" value="1"/>
</dbReference>
<keyword evidence="3" id="KW-0804">Transcription</keyword>